<keyword evidence="1" id="KW-0812">Transmembrane</keyword>
<evidence type="ECO:0008006" key="4">
    <source>
        <dbReference type="Google" id="ProtNLM"/>
    </source>
</evidence>
<name>A0ABT2A4A8_9BURK</name>
<dbReference type="RefSeq" id="WP_258844805.1">
    <property type="nucleotide sequence ID" value="NZ_JANUGX010000006.1"/>
</dbReference>
<reference evidence="2 3" key="1">
    <citation type="submission" date="2022-08" db="EMBL/GenBank/DDBJ databases">
        <title>Reclassification of Massilia species as members of the genera Telluria, Duganella, Pseudoduganella, Mokoshia gen. nov. and Zemynaea gen. nov. using orthogonal and non-orthogonal genome-based approaches.</title>
        <authorList>
            <person name="Bowman J.P."/>
        </authorList>
    </citation>
    <scope>NUCLEOTIDE SEQUENCE [LARGE SCALE GENOMIC DNA]</scope>
    <source>
        <strain evidence="2 3">LMG 28164</strain>
    </source>
</reference>
<keyword evidence="3" id="KW-1185">Reference proteome</keyword>
<evidence type="ECO:0000313" key="3">
    <source>
        <dbReference type="Proteomes" id="UP001205560"/>
    </source>
</evidence>
<proteinExistence type="predicted"/>
<dbReference type="Proteomes" id="UP001205560">
    <property type="component" value="Unassembled WGS sequence"/>
</dbReference>
<feature type="transmembrane region" description="Helical" evidence="1">
    <location>
        <begin position="21"/>
        <end position="41"/>
    </location>
</feature>
<evidence type="ECO:0000256" key="1">
    <source>
        <dbReference type="SAM" id="Phobius"/>
    </source>
</evidence>
<organism evidence="2 3">
    <name type="scientific">Massilia norwichensis</name>
    <dbReference type="NCBI Taxonomy" id="1442366"/>
    <lineage>
        <taxon>Bacteria</taxon>
        <taxon>Pseudomonadati</taxon>
        <taxon>Pseudomonadota</taxon>
        <taxon>Betaproteobacteria</taxon>
        <taxon>Burkholderiales</taxon>
        <taxon>Oxalobacteraceae</taxon>
        <taxon>Telluria group</taxon>
        <taxon>Massilia</taxon>
    </lineage>
</organism>
<accession>A0ABT2A4A8</accession>
<gene>
    <name evidence="2" type="ORF">NX782_07465</name>
</gene>
<comment type="caution">
    <text evidence="2">The sequence shown here is derived from an EMBL/GenBank/DDBJ whole genome shotgun (WGS) entry which is preliminary data.</text>
</comment>
<protein>
    <recommendedName>
        <fullName evidence="4">ABC transporter permease</fullName>
    </recommendedName>
</protein>
<keyword evidence="1" id="KW-0472">Membrane</keyword>
<dbReference type="EMBL" id="JANUGX010000006">
    <property type="protein sequence ID" value="MCS0589040.1"/>
    <property type="molecule type" value="Genomic_DNA"/>
</dbReference>
<evidence type="ECO:0000313" key="2">
    <source>
        <dbReference type="EMBL" id="MCS0589040.1"/>
    </source>
</evidence>
<keyword evidence="1" id="KW-1133">Transmembrane helix</keyword>
<sequence length="47" mass="5256">MARLVHQVVVALREKPSRFGYVLGILVLSVVVFTLADFLPAPYDMSH</sequence>